<evidence type="ECO:0000256" key="1">
    <source>
        <dbReference type="SAM" id="MobiDB-lite"/>
    </source>
</evidence>
<proteinExistence type="predicted"/>
<accession>A0ABT5DR14</accession>
<gene>
    <name evidence="2" type="ORF">POL25_04265</name>
</gene>
<keyword evidence="3" id="KW-1185">Reference proteome</keyword>
<dbReference type="RefSeq" id="WP_272084544.1">
    <property type="nucleotide sequence ID" value="NZ_JAQNDL010000001.1"/>
</dbReference>
<feature type="compositionally biased region" description="Polar residues" evidence="1">
    <location>
        <begin position="32"/>
        <end position="42"/>
    </location>
</feature>
<dbReference type="EMBL" id="JAQNDL010000001">
    <property type="protein sequence ID" value="MDC0716095.1"/>
    <property type="molecule type" value="Genomic_DNA"/>
</dbReference>
<name>A0ABT5DR14_9BACT</name>
<dbReference type="Proteomes" id="UP001221686">
    <property type="component" value="Unassembled WGS sequence"/>
</dbReference>
<feature type="compositionally biased region" description="Polar residues" evidence="1">
    <location>
        <begin position="1"/>
        <end position="21"/>
    </location>
</feature>
<organism evidence="2 3">
    <name type="scientific">Nannocystis bainbridge</name>
    <dbReference type="NCBI Taxonomy" id="2995303"/>
    <lineage>
        <taxon>Bacteria</taxon>
        <taxon>Pseudomonadati</taxon>
        <taxon>Myxococcota</taxon>
        <taxon>Polyangia</taxon>
        <taxon>Nannocystales</taxon>
        <taxon>Nannocystaceae</taxon>
        <taxon>Nannocystis</taxon>
    </lineage>
</organism>
<sequence>MFFTTCSKSTAPRVSSLSPATTVPGASDRRTLSLNGATQRASADSPRCLRQARAAMNASAPRTKDLRNLFIMGTAAIPVGHEIECVTYTKTSKVLLMTHTAKYQLLTDLVTGVVYMPWVNEGDTPPWEEDDVEVESRVRGRVVQCLVQTMTHADGTAGTRLLVEVSR</sequence>
<reference evidence="2 3" key="1">
    <citation type="submission" date="2022-11" db="EMBL/GenBank/DDBJ databases">
        <title>Minimal conservation of predation-associated metabolite biosynthetic gene clusters underscores biosynthetic potential of Myxococcota including descriptions for ten novel species: Archangium lansinium sp. nov., Myxococcus landrumus sp. nov., Nannocystis bai.</title>
        <authorList>
            <person name="Ahearne A."/>
            <person name="Stevens C."/>
            <person name="Dowd S."/>
        </authorList>
    </citation>
    <scope>NUCLEOTIDE SEQUENCE [LARGE SCALE GENOMIC DNA]</scope>
    <source>
        <strain evidence="2 3">BB15-2</strain>
    </source>
</reference>
<comment type="caution">
    <text evidence="2">The sequence shown here is derived from an EMBL/GenBank/DDBJ whole genome shotgun (WGS) entry which is preliminary data.</text>
</comment>
<feature type="region of interest" description="Disordered" evidence="1">
    <location>
        <begin position="1"/>
        <end position="47"/>
    </location>
</feature>
<protein>
    <submittedName>
        <fullName evidence="2">Uncharacterized protein</fullName>
    </submittedName>
</protein>
<evidence type="ECO:0000313" key="2">
    <source>
        <dbReference type="EMBL" id="MDC0716095.1"/>
    </source>
</evidence>
<evidence type="ECO:0000313" key="3">
    <source>
        <dbReference type="Proteomes" id="UP001221686"/>
    </source>
</evidence>